<name>A0A833N3B2_9BACT</name>
<feature type="domain" description="HTH tetR-type" evidence="3">
    <location>
        <begin position="19"/>
        <end position="79"/>
    </location>
</feature>
<gene>
    <name evidence="4" type="ORF">GCL57_13720</name>
</gene>
<comment type="caution">
    <text evidence="4">The sequence shown here is derived from an EMBL/GenBank/DDBJ whole genome shotgun (WGS) entry which is preliminary data.</text>
</comment>
<evidence type="ECO:0000313" key="5">
    <source>
        <dbReference type="Proteomes" id="UP000442694"/>
    </source>
</evidence>
<sequence length="211" mass="24644">MTLSQSKQKHLNERRNKRLEREKSILTSATDLFVQKGYEHSTTKEIAAKANCAEGLLFKYFQGKANLLTKLLENGIYRASKDLLTIPKNTGSLEITLLDIMRWSIDIFWNERKTFQIYYAQYLQGEINLSTYNCYEHFTNKRKEIFLNIVVNGVTENRHSIEIYENIFIAINSFALYSCAFHPSNNIQTKEYIHEKGQEFINILCKGLNHS</sequence>
<evidence type="ECO:0000313" key="4">
    <source>
        <dbReference type="EMBL" id="KAB8028104.1"/>
    </source>
</evidence>
<dbReference type="InterPro" id="IPR009057">
    <property type="entry name" value="Homeodomain-like_sf"/>
</dbReference>
<dbReference type="InterPro" id="IPR001647">
    <property type="entry name" value="HTH_TetR"/>
</dbReference>
<dbReference type="EMBL" id="WFLN01000010">
    <property type="protein sequence ID" value="KAB8028104.1"/>
    <property type="molecule type" value="Genomic_DNA"/>
</dbReference>
<feature type="DNA-binding region" description="H-T-H motif" evidence="2">
    <location>
        <begin position="42"/>
        <end position="61"/>
    </location>
</feature>
<accession>A0A833N3B2</accession>
<dbReference type="PRINTS" id="PR00455">
    <property type="entry name" value="HTHTETR"/>
</dbReference>
<evidence type="ECO:0000256" key="2">
    <source>
        <dbReference type="PROSITE-ProRule" id="PRU00335"/>
    </source>
</evidence>
<dbReference type="SUPFAM" id="SSF46689">
    <property type="entry name" value="Homeodomain-like"/>
    <property type="match status" value="1"/>
</dbReference>
<evidence type="ECO:0000256" key="1">
    <source>
        <dbReference type="ARBA" id="ARBA00023125"/>
    </source>
</evidence>
<dbReference type="GO" id="GO:0003677">
    <property type="term" value="F:DNA binding"/>
    <property type="evidence" value="ECO:0007669"/>
    <property type="project" value="UniProtKB-UniRule"/>
</dbReference>
<dbReference type="Proteomes" id="UP000442694">
    <property type="component" value="Unassembled WGS sequence"/>
</dbReference>
<keyword evidence="5" id="KW-1185">Reference proteome</keyword>
<proteinExistence type="predicted"/>
<dbReference type="PANTHER" id="PTHR43479">
    <property type="entry name" value="ACREF/ENVCD OPERON REPRESSOR-RELATED"/>
    <property type="match status" value="1"/>
</dbReference>
<reference evidence="4 5" key="1">
    <citation type="submission" date="2019-10" db="EMBL/GenBank/DDBJ databases">
        <title>New genus of Silvanigrellaceae.</title>
        <authorList>
            <person name="Pitt A."/>
            <person name="Hahn M.W."/>
        </authorList>
    </citation>
    <scope>NUCLEOTIDE SEQUENCE [LARGE SCALE GENOMIC DNA]</scope>
    <source>
        <strain evidence="4 5">33A1-SZDP</strain>
    </source>
</reference>
<dbReference type="InterPro" id="IPR050624">
    <property type="entry name" value="HTH-type_Tx_Regulator"/>
</dbReference>
<dbReference type="RefSeq" id="WP_152213925.1">
    <property type="nucleotide sequence ID" value="NZ_WFLN01000010.1"/>
</dbReference>
<protein>
    <submittedName>
        <fullName evidence="4">TetR family transcriptional regulator</fullName>
    </submittedName>
</protein>
<dbReference type="PROSITE" id="PS50977">
    <property type="entry name" value="HTH_TETR_2"/>
    <property type="match status" value="1"/>
</dbReference>
<evidence type="ECO:0000259" key="3">
    <source>
        <dbReference type="PROSITE" id="PS50977"/>
    </source>
</evidence>
<dbReference type="PANTHER" id="PTHR43479:SF11">
    <property type="entry name" value="ACREF_ENVCD OPERON REPRESSOR-RELATED"/>
    <property type="match status" value="1"/>
</dbReference>
<dbReference type="AlphaFoldDB" id="A0A833N3B2"/>
<keyword evidence="1 2" id="KW-0238">DNA-binding</keyword>
<dbReference type="Gene3D" id="1.10.357.10">
    <property type="entry name" value="Tetracycline Repressor, domain 2"/>
    <property type="match status" value="1"/>
</dbReference>
<dbReference type="Pfam" id="PF00440">
    <property type="entry name" value="TetR_N"/>
    <property type="match status" value="1"/>
</dbReference>
<organism evidence="4 5">
    <name type="scientific">Fluviispira multicolorata</name>
    <dbReference type="NCBI Taxonomy" id="2654512"/>
    <lineage>
        <taxon>Bacteria</taxon>
        <taxon>Pseudomonadati</taxon>
        <taxon>Bdellovibrionota</taxon>
        <taxon>Oligoflexia</taxon>
        <taxon>Silvanigrellales</taxon>
        <taxon>Silvanigrellaceae</taxon>
        <taxon>Fluviispira</taxon>
    </lineage>
</organism>